<dbReference type="RefSeq" id="WP_282761628.1">
    <property type="nucleotide sequence ID" value="NZ_JASCTH010000012.1"/>
</dbReference>
<dbReference type="Proteomes" id="UP001241758">
    <property type="component" value="Unassembled WGS sequence"/>
</dbReference>
<organism evidence="2 3">
    <name type="scientific">Actinoplanes sandaracinus</name>
    <dbReference type="NCBI Taxonomy" id="3045177"/>
    <lineage>
        <taxon>Bacteria</taxon>
        <taxon>Bacillati</taxon>
        <taxon>Actinomycetota</taxon>
        <taxon>Actinomycetes</taxon>
        <taxon>Micromonosporales</taxon>
        <taxon>Micromonosporaceae</taxon>
        <taxon>Actinoplanes</taxon>
    </lineage>
</organism>
<name>A0ABT6WM69_9ACTN</name>
<feature type="signal peptide" evidence="1">
    <location>
        <begin position="1"/>
        <end position="23"/>
    </location>
</feature>
<keyword evidence="3" id="KW-1185">Reference proteome</keyword>
<sequence>MSRILRAVLLTVATLATALSVFAAPAGATPRTPYDLGAPDLGGYCQSQGYTDAVLTGSTAYDWHCRGNDNRQADISFDEACRWTYVPRNVHRIGTFSDPASVRCWFVSNRQGGAPDFTRYCRSQGFDTAVLSGDTAYDWHCRSSESGALADINVGQACFETYFGYRLDRFTNFRDPHSWECLL</sequence>
<accession>A0ABT6WM69</accession>
<keyword evidence="1" id="KW-0732">Signal</keyword>
<dbReference type="EMBL" id="JASCTH010000012">
    <property type="protein sequence ID" value="MDI6100795.1"/>
    <property type="molecule type" value="Genomic_DNA"/>
</dbReference>
<reference evidence="2 3" key="1">
    <citation type="submission" date="2023-05" db="EMBL/GenBank/DDBJ databases">
        <title>Actinoplanes sp. NEAU-A12 genome sequencing.</title>
        <authorList>
            <person name="Wang Z.-S."/>
        </authorList>
    </citation>
    <scope>NUCLEOTIDE SEQUENCE [LARGE SCALE GENOMIC DNA]</scope>
    <source>
        <strain evidence="2 3">NEAU-A12</strain>
    </source>
</reference>
<evidence type="ECO:0000256" key="1">
    <source>
        <dbReference type="SAM" id="SignalP"/>
    </source>
</evidence>
<evidence type="ECO:0000313" key="3">
    <source>
        <dbReference type="Proteomes" id="UP001241758"/>
    </source>
</evidence>
<comment type="caution">
    <text evidence="2">The sequence shown here is derived from an EMBL/GenBank/DDBJ whole genome shotgun (WGS) entry which is preliminary data.</text>
</comment>
<gene>
    <name evidence="2" type="ORF">QLQ12_19470</name>
</gene>
<feature type="chain" id="PRO_5045880160" description="Secreted protein" evidence="1">
    <location>
        <begin position="24"/>
        <end position="183"/>
    </location>
</feature>
<protein>
    <recommendedName>
        <fullName evidence="4">Secreted protein</fullName>
    </recommendedName>
</protein>
<evidence type="ECO:0000313" key="2">
    <source>
        <dbReference type="EMBL" id="MDI6100795.1"/>
    </source>
</evidence>
<evidence type="ECO:0008006" key="4">
    <source>
        <dbReference type="Google" id="ProtNLM"/>
    </source>
</evidence>
<proteinExistence type="predicted"/>